<dbReference type="HOGENOM" id="CLU_658317_0_0_6"/>
<evidence type="ECO:0000256" key="1">
    <source>
        <dbReference type="SAM" id="Phobius"/>
    </source>
</evidence>
<name>F5ZBG3_ALTNA</name>
<dbReference type="eggNOG" id="ENOG5033SFR">
    <property type="taxonomic scope" value="Bacteria"/>
</dbReference>
<dbReference type="RefSeq" id="WP_013784555.1">
    <property type="nucleotide sequence ID" value="NC_015554.1"/>
</dbReference>
<accession>F5ZBG3</accession>
<protein>
    <recommendedName>
        <fullName evidence="4">PEP-CTERM sorting domain-containing protein</fullName>
    </recommendedName>
</protein>
<evidence type="ECO:0000313" key="3">
    <source>
        <dbReference type="Proteomes" id="UP000000683"/>
    </source>
</evidence>
<reference evidence="2 3" key="1">
    <citation type="journal article" date="2011" name="J. Bacteriol.">
        <title>Complete genome sequence of the polycyclic aromatic hydrocarbon-degrading bacterium Alteromonas sp. strain SN2.</title>
        <authorList>
            <person name="Jin H.M."/>
            <person name="Jeong H."/>
            <person name="Moon E.J."/>
            <person name="Math R.K."/>
            <person name="Lee K."/>
            <person name="Kim H.J."/>
            <person name="Jeon C.O."/>
            <person name="Oh T.K."/>
            <person name="Kim J.F."/>
        </authorList>
    </citation>
    <scope>NUCLEOTIDE SEQUENCE [LARGE SCALE GENOMIC DNA]</scope>
    <source>
        <strain evidence="3">JCM 17741 / KACC 18427 / KCTC 11700BP / SN2</strain>
    </source>
</reference>
<keyword evidence="1" id="KW-0472">Membrane</keyword>
<dbReference type="InterPro" id="IPR024079">
    <property type="entry name" value="MetalloPept_cat_dom_sf"/>
</dbReference>
<feature type="transmembrane region" description="Helical" evidence="1">
    <location>
        <begin position="390"/>
        <end position="411"/>
    </location>
</feature>
<sequence length="417" mass="43625">MASFKIFTGRKLIFGSVLWAATNYVYGVPIDQFMLINPIQICDDNGANCASSPLSIQKTQEIYEQAGVASIFLPTQSINDSSLLTVNGITDVNLLGNGQSSNANTLNVWFVDSLNSAPNTTLFGQAYINGNGAVINSDAVTATGRSDTVAHEIGHNLGLGHSNFGAGDADNVLTTGSNRDAPADQLTQAQIDQIRASRFTNDAPEVTVDLRGSTPFNTDDFFDISFDTGPAGISLTKFTIDLAPANAFFDTTNDAPGNSGSGLRTSGFTGVSLADMVFNGMTNGSQSMSIDIAPGKFTVGDSFAFGSDIDLFSAIDRYGATPSELVGIKFGFEFDIGLSLETVLDSDLVTGSLDPSQLNSFFGSPISFGPQVSAGQLPPGSTNLVAGTPVLTSVPTPGTLTLFVFGIMLAFSRKSKV</sequence>
<dbReference type="AlphaFoldDB" id="F5ZBG3"/>
<dbReference type="GO" id="GO:0008237">
    <property type="term" value="F:metallopeptidase activity"/>
    <property type="evidence" value="ECO:0007669"/>
    <property type="project" value="InterPro"/>
</dbReference>
<keyword evidence="1" id="KW-1133">Transmembrane helix</keyword>
<dbReference type="KEGG" id="alt:ambt_10480"/>
<evidence type="ECO:0008006" key="4">
    <source>
        <dbReference type="Google" id="ProtNLM"/>
    </source>
</evidence>
<dbReference type="EMBL" id="CP002339">
    <property type="protein sequence ID" value="AEF03620.1"/>
    <property type="molecule type" value="Genomic_DNA"/>
</dbReference>
<proteinExistence type="predicted"/>
<organism evidence="2 3">
    <name type="scientific">Alteromonas naphthalenivorans</name>
    <dbReference type="NCBI Taxonomy" id="715451"/>
    <lineage>
        <taxon>Bacteria</taxon>
        <taxon>Pseudomonadati</taxon>
        <taxon>Pseudomonadota</taxon>
        <taxon>Gammaproteobacteria</taxon>
        <taxon>Alteromonadales</taxon>
        <taxon>Alteromonadaceae</taxon>
        <taxon>Alteromonas/Salinimonas group</taxon>
        <taxon>Alteromonas</taxon>
    </lineage>
</organism>
<keyword evidence="1" id="KW-0812">Transmembrane</keyword>
<gene>
    <name evidence="2" type="ordered locus">ambt_10480</name>
</gene>
<dbReference type="OrthoDB" id="9776599at2"/>
<dbReference type="SUPFAM" id="SSF55486">
    <property type="entry name" value="Metalloproteases ('zincins'), catalytic domain"/>
    <property type="match status" value="1"/>
</dbReference>
<dbReference type="Pfam" id="PF13582">
    <property type="entry name" value="Reprolysin_3"/>
    <property type="match status" value="1"/>
</dbReference>
<evidence type="ECO:0000313" key="2">
    <source>
        <dbReference type="EMBL" id="AEF03620.1"/>
    </source>
</evidence>
<keyword evidence="3" id="KW-1185">Reference proteome</keyword>
<dbReference type="Gene3D" id="3.40.390.10">
    <property type="entry name" value="Collagenase (Catalytic Domain)"/>
    <property type="match status" value="1"/>
</dbReference>
<dbReference type="Proteomes" id="UP000000683">
    <property type="component" value="Chromosome"/>
</dbReference>